<sequence length="116" mass="12784">MALLSAALPKGKSWAPSFSLTFYQCGETTAMGSLGFKFFALLALLVLGEACANSGSPRDLRIEQPGDNVELPPTRHLQGKMGWWAVIKTSLAHQPIGDKVFYQLKQVKERYLDKAK</sequence>
<keyword evidence="2" id="KW-1185">Reference proteome</keyword>
<organism evidence="1 2">
    <name type="scientific">Phytophthora fragariaefolia</name>
    <dbReference type="NCBI Taxonomy" id="1490495"/>
    <lineage>
        <taxon>Eukaryota</taxon>
        <taxon>Sar</taxon>
        <taxon>Stramenopiles</taxon>
        <taxon>Oomycota</taxon>
        <taxon>Peronosporomycetes</taxon>
        <taxon>Peronosporales</taxon>
        <taxon>Peronosporaceae</taxon>
        <taxon>Phytophthora</taxon>
    </lineage>
</organism>
<dbReference type="EMBL" id="BSXT01018950">
    <property type="protein sequence ID" value="GMG16716.1"/>
    <property type="molecule type" value="Genomic_DNA"/>
</dbReference>
<proteinExistence type="predicted"/>
<reference evidence="1" key="1">
    <citation type="submission" date="2023-04" db="EMBL/GenBank/DDBJ databases">
        <title>Phytophthora fragariaefolia NBRC 109709.</title>
        <authorList>
            <person name="Ichikawa N."/>
            <person name="Sato H."/>
            <person name="Tonouchi N."/>
        </authorList>
    </citation>
    <scope>NUCLEOTIDE SEQUENCE</scope>
    <source>
        <strain evidence="1">NBRC 109709</strain>
    </source>
</reference>
<comment type="caution">
    <text evidence="1">The sequence shown here is derived from an EMBL/GenBank/DDBJ whole genome shotgun (WGS) entry which is preliminary data.</text>
</comment>
<dbReference type="OrthoDB" id="119357at2759"/>
<evidence type="ECO:0000313" key="2">
    <source>
        <dbReference type="Proteomes" id="UP001165121"/>
    </source>
</evidence>
<evidence type="ECO:0000313" key="1">
    <source>
        <dbReference type="EMBL" id="GMG16716.1"/>
    </source>
</evidence>
<dbReference type="Proteomes" id="UP001165121">
    <property type="component" value="Unassembled WGS sequence"/>
</dbReference>
<name>A0A9W7DAF8_9STRA</name>
<gene>
    <name evidence="1" type="ORF">Pfra01_002987100</name>
</gene>
<protein>
    <submittedName>
        <fullName evidence="1">Unnamed protein product</fullName>
    </submittedName>
</protein>
<accession>A0A9W7DAF8</accession>
<dbReference type="AlphaFoldDB" id="A0A9W7DAF8"/>